<keyword evidence="3 7" id="KW-0808">Transferase</keyword>
<dbReference type="CDD" id="cd00685">
    <property type="entry name" value="Trans_IPPS_HT"/>
    <property type="match status" value="1"/>
</dbReference>
<dbReference type="PANTHER" id="PTHR43281">
    <property type="entry name" value="FARNESYL DIPHOSPHATE SYNTHASE"/>
    <property type="match status" value="1"/>
</dbReference>
<protein>
    <submittedName>
        <fullName evidence="8">Farnesyl diphosphate synthase</fullName>
    </submittedName>
</protein>
<dbReference type="FunFam" id="1.10.600.10:FF:000001">
    <property type="entry name" value="Geranylgeranyl diphosphate synthase"/>
    <property type="match status" value="1"/>
</dbReference>
<dbReference type="PROSITE" id="PS00723">
    <property type="entry name" value="POLYPRENYL_SYNTHASE_1"/>
    <property type="match status" value="1"/>
</dbReference>
<evidence type="ECO:0000256" key="2">
    <source>
        <dbReference type="ARBA" id="ARBA00006706"/>
    </source>
</evidence>
<dbReference type="SUPFAM" id="SSF48576">
    <property type="entry name" value="Terpenoid synthases"/>
    <property type="match status" value="1"/>
</dbReference>
<dbReference type="InterPro" id="IPR033749">
    <property type="entry name" value="Polyprenyl_synt_CS"/>
</dbReference>
<keyword evidence="5" id="KW-0460">Magnesium</keyword>
<evidence type="ECO:0000313" key="9">
    <source>
        <dbReference type="Proteomes" id="UP000199670"/>
    </source>
</evidence>
<dbReference type="GO" id="GO:0008654">
    <property type="term" value="P:phospholipid biosynthetic process"/>
    <property type="evidence" value="ECO:0007669"/>
    <property type="project" value="UniProtKB-ARBA"/>
</dbReference>
<dbReference type="STRING" id="1798182.GA0061081_10180"/>
<evidence type="ECO:0000256" key="7">
    <source>
        <dbReference type="RuleBase" id="RU004466"/>
    </source>
</evidence>
<dbReference type="SFLD" id="SFLDG01017">
    <property type="entry name" value="Polyprenyl_Transferase_Like"/>
    <property type="match status" value="1"/>
</dbReference>
<comment type="similarity">
    <text evidence="2 7">Belongs to the FPP/GGPP synthase family.</text>
</comment>
<evidence type="ECO:0000256" key="6">
    <source>
        <dbReference type="ARBA" id="ARBA00023229"/>
    </source>
</evidence>
<dbReference type="AlphaFoldDB" id="A0A1C3YRT5"/>
<dbReference type="InterPro" id="IPR008949">
    <property type="entry name" value="Isoprenoid_synthase_dom_sf"/>
</dbReference>
<organism evidence="8 9">
    <name type="scientific">Gilliamella bombicola</name>
    <dbReference type="NCBI Taxonomy" id="1798182"/>
    <lineage>
        <taxon>Bacteria</taxon>
        <taxon>Pseudomonadati</taxon>
        <taxon>Pseudomonadota</taxon>
        <taxon>Gammaproteobacteria</taxon>
        <taxon>Orbales</taxon>
        <taxon>Orbaceae</taxon>
        <taxon>Gilliamella</taxon>
    </lineage>
</organism>
<keyword evidence="9" id="KW-1185">Reference proteome</keyword>
<dbReference type="GO" id="GO:0046872">
    <property type="term" value="F:metal ion binding"/>
    <property type="evidence" value="ECO:0007669"/>
    <property type="project" value="UniProtKB-KW"/>
</dbReference>
<evidence type="ECO:0000313" key="8">
    <source>
        <dbReference type="EMBL" id="SCB72780.1"/>
    </source>
</evidence>
<dbReference type="PROSITE" id="PS00444">
    <property type="entry name" value="POLYPRENYL_SYNTHASE_2"/>
    <property type="match status" value="1"/>
</dbReference>
<dbReference type="GO" id="GO:0016114">
    <property type="term" value="P:terpenoid biosynthetic process"/>
    <property type="evidence" value="ECO:0007669"/>
    <property type="project" value="UniProtKB-ARBA"/>
</dbReference>
<dbReference type="Proteomes" id="UP000199670">
    <property type="component" value="Unassembled WGS sequence"/>
</dbReference>
<dbReference type="InterPro" id="IPR000092">
    <property type="entry name" value="Polyprenyl_synt"/>
</dbReference>
<dbReference type="GO" id="GO:0004659">
    <property type="term" value="F:prenyltransferase activity"/>
    <property type="evidence" value="ECO:0007669"/>
    <property type="project" value="InterPro"/>
</dbReference>
<comment type="cofactor">
    <cofactor evidence="1">
        <name>Mg(2+)</name>
        <dbReference type="ChEBI" id="CHEBI:18420"/>
    </cofactor>
</comment>
<dbReference type="RefSeq" id="WP_209435332.1">
    <property type="nucleotide sequence ID" value="NZ_FMAQ01000001.1"/>
</dbReference>
<reference evidence="9" key="1">
    <citation type="submission" date="2016-08" db="EMBL/GenBank/DDBJ databases">
        <authorList>
            <person name="Varghese N."/>
            <person name="Submissions Spin"/>
        </authorList>
    </citation>
    <scope>NUCLEOTIDE SEQUENCE [LARGE SCALE GENOMIC DNA]</scope>
    <source>
        <strain evidence="9">R-53248</strain>
    </source>
</reference>
<dbReference type="InterPro" id="IPR053378">
    <property type="entry name" value="Prenyl_diphosphate_synthase"/>
</dbReference>
<accession>A0A1C3YRT5</accession>
<name>A0A1C3YRT5_9GAMM</name>
<dbReference type="SFLD" id="SFLDS00005">
    <property type="entry name" value="Isoprenoid_Synthase_Type_I"/>
    <property type="match status" value="1"/>
</dbReference>
<dbReference type="EMBL" id="FMAQ01000001">
    <property type="protein sequence ID" value="SCB72780.1"/>
    <property type="molecule type" value="Genomic_DNA"/>
</dbReference>
<dbReference type="Pfam" id="PF00348">
    <property type="entry name" value="polyprenyl_synt"/>
    <property type="match status" value="1"/>
</dbReference>
<dbReference type="GO" id="GO:0005737">
    <property type="term" value="C:cytoplasm"/>
    <property type="evidence" value="ECO:0007669"/>
    <property type="project" value="UniProtKB-ARBA"/>
</dbReference>
<evidence type="ECO:0000256" key="4">
    <source>
        <dbReference type="ARBA" id="ARBA00022723"/>
    </source>
</evidence>
<dbReference type="NCBIfam" id="NF007877">
    <property type="entry name" value="PRK10581.1"/>
    <property type="match status" value="1"/>
</dbReference>
<sequence>MNSLKPLQERIDLFLTACISQMEASTLQQAMGYSLLAGGKRIRPILVYLTGQMFNCPLSKLDEAAAAIECIHTYSLIHDDLPAMDNDDLRRGKPTCHIQFGEDQAILAGDALQTLAFSLLAKSELIDANTKINMINELAYASGVAGMCLGQSLDLQATHQQIDLEHLQKIHCYKTGALIKAAVRMGAFAYGENTKPYRLMLDQYAEAIGLAFQIQDDILDIIGEQSIMGKPKGSDLIHEKSTYPALVGLDNAIKLTEQLYQQAIDSLKQIPYNSQPLQDLAGFIINRNS</sequence>
<keyword evidence="4" id="KW-0479">Metal-binding</keyword>
<dbReference type="Gene3D" id="1.10.600.10">
    <property type="entry name" value="Farnesyl Diphosphate Synthase"/>
    <property type="match status" value="1"/>
</dbReference>
<evidence type="ECO:0000256" key="3">
    <source>
        <dbReference type="ARBA" id="ARBA00022679"/>
    </source>
</evidence>
<gene>
    <name evidence="8" type="ORF">GA0061081_10180</name>
</gene>
<evidence type="ECO:0000256" key="5">
    <source>
        <dbReference type="ARBA" id="ARBA00022842"/>
    </source>
</evidence>
<proteinExistence type="inferred from homology"/>
<evidence type="ECO:0000256" key="1">
    <source>
        <dbReference type="ARBA" id="ARBA00001946"/>
    </source>
</evidence>
<dbReference type="NCBIfam" id="NF045485">
    <property type="entry name" value="FPPsyn"/>
    <property type="match status" value="1"/>
</dbReference>
<dbReference type="PANTHER" id="PTHR43281:SF1">
    <property type="entry name" value="FARNESYL DIPHOSPHATE SYNTHASE"/>
    <property type="match status" value="1"/>
</dbReference>
<keyword evidence="6" id="KW-0414">Isoprene biosynthesis</keyword>